<protein>
    <submittedName>
        <fullName evidence="2">Uncharacterized protein</fullName>
    </submittedName>
</protein>
<dbReference type="Proteomes" id="UP001172673">
    <property type="component" value="Unassembled WGS sequence"/>
</dbReference>
<evidence type="ECO:0000313" key="2">
    <source>
        <dbReference type="EMBL" id="KAJ9605420.1"/>
    </source>
</evidence>
<reference evidence="2" key="1">
    <citation type="submission" date="2022-10" db="EMBL/GenBank/DDBJ databases">
        <title>Culturing micro-colonial fungi from biological soil crusts in the Mojave desert and describing Neophaeococcomyces mojavensis, and introducing the new genera and species Taxawa tesnikishii.</title>
        <authorList>
            <person name="Kurbessoian T."/>
            <person name="Stajich J.E."/>
        </authorList>
    </citation>
    <scope>NUCLEOTIDE SEQUENCE</scope>
    <source>
        <strain evidence="2">TK_41</strain>
    </source>
</reference>
<name>A0AA39CEF3_9EURO</name>
<organism evidence="2 3">
    <name type="scientific">Cladophialophora chaetospira</name>
    <dbReference type="NCBI Taxonomy" id="386627"/>
    <lineage>
        <taxon>Eukaryota</taxon>
        <taxon>Fungi</taxon>
        <taxon>Dikarya</taxon>
        <taxon>Ascomycota</taxon>
        <taxon>Pezizomycotina</taxon>
        <taxon>Eurotiomycetes</taxon>
        <taxon>Chaetothyriomycetidae</taxon>
        <taxon>Chaetothyriales</taxon>
        <taxon>Herpotrichiellaceae</taxon>
        <taxon>Cladophialophora</taxon>
    </lineage>
</organism>
<dbReference type="EMBL" id="JAPDRK010000016">
    <property type="protein sequence ID" value="KAJ9605420.1"/>
    <property type="molecule type" value="Genomic_DNA"/>
</dbReference>
<evidence type="ECO:0000313" key="3">
    <source>
        <dbReference type="Proteomes" id="UP001172673"/>
    </source>
</evidence>
<dbReference type="AlphaFoldDB" id="A0AA39CEF3"/>
<feature type="compositionally biased region" description="Low complexity" evidence="1">
    <location>
        <begin position="12"/>
        <end position="27"/>
    </location>
</feature>
<accession>A0AA39CEF3</accession>
<sequence>MAASNSPPFHGHYQQAAPQQHLPHPAQVEGYQPYPNNSPAGPPFQTFVPQMPPQMLQQQYAVQPAQPPQQRPYTFLWQRMDKHKRCLIPQGAAQPTHVIEHNTHLLSSGPEFTITSTIHQNSVVGTIKWHTWSGKIDISIASCGAMITYRDDFESQTGQGRLIWMIQTEQRDGATLKLADRADYTVATVVLTDNSEQARIEIWRQGMTQQSLDEVVVSAIAEIEDYRKKLNSGASGGVIAGGMSSGG</sequence>
<feature type="region of interest" description="Disordered" evidence="1">
    <location>
        <begin position="1"/>
        <end position="49"/>
    </location>
</feature>
<keyword evidence="3" id="KW-1185">Reference proteome</keyword>
<gene>
    <name evidence="2" type="ORF">H2200_010077</name>
</gene>
<evidence type="ECO:0000256" key="1">
    <source>
        <dbReference type="SAM" id="MobiDB-lite"/>
    </source>
</evidence>
<comment type="caution">
    <text evidence="2">The sequence shown here is derived from an EMBL/GenBank/DDBJ whole genome shotgun (WGS) entry which is preliminary data.</text>
</comment>
<proteinExistence type="predicted"/>